<evidence type="ECO:0000313" key="1">
    <source>
        <dbReference type="EMBL" id="OMJ93554.1"/>
    </source>
</evidence>
<sequence length="121" mass="14188">MGRAPPHMIYKRIVKGIMKKIIPGSLKEVSEAEELMVQCWAVNGVGSKKCAAEVKAYSEMQLLNKKYEKFIENKKYEMHAMKYLAPAERKYDEKGRFHVSYFNNQRKRFQLRGIDLDTPQK</sequence>
<proteinExistence type="predicted"/>
<dbReference type="AlphaFoldDB" id="A0A1R2CX17"/>
<evidence type="ECO:0000313" key="2">
    <source>
        <dbReference type="Proteomes" id="UP000187209"/>
    </source>
</evidence>
<reference evidence="1 2" key="1">
    <citation type="submission" date="2016-11" db="EMBL/GenBank/DDBJ databases">
        <title>The macronuclear genome of Stentor coeruleus: a giant cell with tiny introns.</title>
        <authorList>
            <person name="Slabodnick M."/>
            <person name="Ruby J.G."/>
            <person name="Reiff S.B."/>
            <person name="Swart E.C."/>
            <person name="Gosai S."/>
            <person name="Prabakaran S."/>
            <person name="Witkowska E."/>
            <person name="Larue G.E."/>
            <person name="Fisher S."/>
            <person name="Freeman R.M."/>
            <person name="Gunawardena J."/>
            <person name="Chu W."/>
            <person name="Stover N.A."/>
            <person name="Gregory B.D."/>
            <person name="Nowacki M."/>
            <person name="Derisi J."/>
            <person name="Roy S.W."/>
            <person name="Marshall W.F."/>
            <person name="Sood P."/>
        </authorList>
    </citation>
    <scope>NUCLEOTIDE SEQUENCE [LARGE SCALE GENOMIC DNA]</scope>
    <source>
        <strain evidence="1">WM001</strain>
    </source>
</reference>
<gene>
    <name evidence="1" type="ORF">SteCoe_3385</name>
</gene>
<dbReference type="EMBL" id="MPUH01000040">
    <property type="protein sequence ID" value="OMJ93554.1"/>
    <property type="molecule type" value="Genomic_DNA"/>
</dbReference>
<protein>
    <submittedName>
        <fullName evidence="1">Uncharacterized protein</fullName>
    </submittedName>
</protein>
<comment type="caution">
    <text evidence="1">The sequence shown here is derived from an EMBL/GenBank/DDBJ whole genome shotgun (WGS) entry which is preliminary data.</text>
</comment>
<keyword evidence="2" id="KW-1185">Reference proteome</keyword>
<name>A0A1R2CX17_9CILI</name>
<dbReference type="Proteomes" id="UP000187209">
    <property type="component" value="Unassembled WGS sequence"/>
</dbReference>
<organism evidence="1 2">
    <name type="scientific">Stentor coeruleus</name>
    <dbReference type="NCBI Taxonomy" id="5963"/>
    <lineage>
        <taxon>Eukaryota</taxon>
        <taxon>Sar</taxon>
        <taxon>Alveolata</taxon>
        <taxon>Ciliophora</taxon>
        <taxon>Postciliodesmatophora</taxon>
        <taxon>Heterotrichea</taxon>
        <taxon>Heterotrichida</taxon>
        <taxon>Stentoridae</taxon>
        <taxon>Stentor</taxon>
    </lineage>
</organism>
<accession>A0A1R2CX17</accession>